<accession>A0A7N2RAJ1</accession>
<dbReference type="InParanoid" id="A0A7N2RAJ1"/>
<dbReference type="OMA" id="CCIELMI"/>
<organism evidence="5 6">
    <name type="scientific">Quercus lobata</name>
    <name type="common">Valley oak</name>
    <dbReference type="NCBI Taxonomy" id="97700"/>
    <lineage>
        <taxon>Eukaryota</taxon>
        <taxon>Viridiplantae</taxon>
        <taxon>Streptophyta</taxon>
        <taxon>Embryophyta</taxon>
        <taxon>Tracheophyta</taxon>
        <taxon>Spermatophyta</taxon>
        <taxon>Magnoliopsida</taxon>
        <taxon>eudicotyledons</taxon>
        <taxon>Gunneridae</taxon>
        <taxon>Pentapetalae</taxon>
        <taxon>rosids</taxon>
        <taxon>fabids</taxon>
        <taxon>Fagales</taxon>
        <taxon>Fagaceae</taxon>
        <taxon>Quercus</taxon>
    </lineage>
</organism>
<evidence type="ECO:0000256" key="2">
    <source>
        <dbReference type="ARBA" id="ARBA00006706"/>
    </source>
</evidence>
<dbReference type="PANTHER" id="PTHR43281">
    <property type="entry name" value="FARNESYL DIPHOSPHATE SYNTHASE"/>
    <property type="match status" value="1"/>
</dbReference>
<dbReference type="InterPro" id="IPR000092">
    <property type="entry name" value="Polyprenyl_synt"/>
</dbReference>
<dbReference type="AlphaFoldDB" id="A0A7N2RAJ1"/>
<dbReference type="InterPro" id="IPR008949">
    <property type="entry name" value="Isoprenoid_synthase_dom_sf"/>
</dbReference>
<reference evidence="5 6" key="1">
    <citation type="journal article" date="2016" name="G3 (Bethesda)">
        <title>First Draft Assembly and Annotation of the Genome of a California Endemic Oak Quercus lobata Nee (Fagaceae).</title>
        <authorList>
            <person name="Sork V.L."/>
            <person name="Fitz-Gibbon S.T."/>
            <person name="Puiu D."/>
            <person name="Crepeau M."/>
            <person name="Gugger P.F."/>
            <person name="Sherman R."/>
            <person name="Stevens K."/>
            <person name="Langley C.H."/>
            <person name="Pellegrini M."/>
            <person name="Salzberg S.L."/>
        </authorList>
    </citation>
    <scope>NUCLEOTIDE SEQUENCE [LARGE SCALE GENOMIC DNA]</scope>
    <source>
        <strain evidence="5 6">cv. SW786</strain>
    </source>
</reference>
<sequence length="164" mass="18111">MIVLSKLVNTIVSSKQILVSKLKVKVEVTEGGFWVEEEVAVLAGDAVLAFTFEHIAVSTMDVPPMRVIRVVGELARSIGTEGLVASQVVEKLKNFARYIGLLYQVVDDILDVTKSSQELGKIAWKDLVADKVSYPKLMGIEESKEFADKLNKDAQDQLSEKTKD</sequence>
<dbReference type="Proteomes" id="UP000594261">
    <property type="component" value="Chromosome 9"/>
</dbReference>
<dbReference type="GO" id="GO:0008299">
    <property type="term" value="P:isoprenoid biosynthetic process"/>
    <property type="evidence" value="ECO:0007669"/>
    <property type="project" value="InterPro"/>
</dbReference>
<protein>
    <submittedName>
        <fullName evidence="5">Uncharacterized protein</fullName>
    </submittedName>
</protein>
<keyword evidence="6" id="KW-1185">Reference proteome</keyword>
<reference evidence="5" key="2">
    <citation type="submission" date="2021-01" db="UniProtKB">
        <authorList>
            <consortium name="EnsemblPlants"/>
        </authorList>
    </citation>
    <scope>IDENTIFICATION</scope>
</reference>
<evidence type="ECO:0000313" key="5">
    <source>
        <dbReference type="EnsemblPlants" id="QL09p020578:mrna"/>
    </source>
</evidence>
<dbReference type="GO" id="GO:0046872">
    <property type="term" value="F:metal ion binding"/>
    <property type="evidence" value="ECO:0007669"/>
    <property type="project" value="UniProtKB-KW"/>
</dbReference>
<dbReference type="GO" id="GO:0005737">
    <property type="term" value="C:cytoplasm"/>
    <property type="evidence" value="ECO:0007669"/>
    <property type="project" value="UniProtKB-ARBA"/>
</dbReference>
<dbReference type="EMBL" id="LRBV02000009">
    <property type="status" value="NOT_ANNOTATED_CDS"/>
    <property type="molecule type" value="Genomic_DNA"/>
</dbReference>
<evidence type="ECO:0000313" key="6">
    <source>
        <dbReference type="Proteomes" id="UP000594261"/>
    </source>
</evidence>
<evidence type="ECO:0000256" key="4">
    <source>
        <dbReference type="ARBA" id="ARBA00022842"/>
    </source>
</evidence>
<keyword evidence="4" id="KW-0460">Magnesium</keyword>
<proteinExistence type="inferred from homology"/>
<evidence type="ECO:0000256" key="1">
    <source>
        <dbReference type="ARBA" id="ARBA00001946"/>
    </source>
</evidence>
<dbReference type="PANTHER" id="PTHR43281:SF24">
    <property type="entry name" value="OS07G0580900 PROTEIN"/>
    <property type="match status" value="1"/>
</dbReference>
<dbReference type="EnsemblPlants" id="QL09p020578:mrna">
    <property type="protein sequence ID" value="QL09p020578:mrna"/>
    <property type="gene ID" value="QL09p020578"/>
</dbReference>
<dbReference type="PROSITE" id="PS00444">
    <property type="entry name" value="POLYPRENYL_SYNTHASE_2"/>
    <property type="match status" value="1"/>
</dbReference>
<comment type="similarity">
    <text evidence="2">Belongs to the FPP/GGPP synthase family.</text>
</comment>
<keyword evidence="3" id="KW-0479">Metal-binding</keyword>
<name>A0A7N2RAJ1_QUELO</name>
<dbReference type="Gramene" id="QL09p020578:mrna">
    <property type="protein sequence ID" value="QL09p020578:mrna"/>
    <property type="gene ID" value="QL09p020578"/>
</dbReference>
<dbReference type="CDD" id="cd00867">
    <property type="entry name" value="Trans_IPPS"/>
    <property type="match status" value="1"/>
</dbReference>
<dbReference type="GO" id="GO:0004311">
    <property type="term" value="F:geranylgeranyl diphosphate synthase activity"/>
    <property type="evidence" value="ECO:0007669"/>
    <property type="project" value="TreeGrafter"/>
</dbReference>
<dbReference type="Gene3D" id="1.10.600.10">
    <property type="entry name" value="Farnesyl Diphosphate Synthase"/>
    <property type="match status" value="2"/>
</dbReference>
<dbReference type="InterPro" id="IPR033749">
    <property type="entry name" value="Polyprenyl_synt_CS"/>
</dbReference>
<dbReference type="Pfam" id="PF00348">
    <property type="entry name" value="polyprenyl_synt"/>
    <property type="match status" value="1"/>
</dbReference>
<dbReference type="SUPFAM" id="SSF48576">
    <property type="entry name" value="Terpenoid synthases"/>
    <property type="match status" value="1"/>
</dbReference>
<comment type="cofactor">
    <cofactor evidence="1">
        <name>Mg(2+)</name>
        <dbReference type="ChEBI" id="CHEBI:18420"/>
    </cofactor>
</comment>
<evidence type="ECO:0000256" key="3">
    <source>
        <dbReference type="ARBA" id="ARBA00022723"/>
    </source>
</evidence>